<dbReference type="Proteomes" id="UP000199520">
    <property type="component" value="Unassembled WGS sequence"/>
</dbReference>
<proteinExistence type="predicted"/>
<sequence>MKKIITMLVFSMLLMLSSVAFASLDDNKVSIQQQYGDYRLVIDSDNQLWTRADWEEKGFKKAKAASYRYSFSRHGIGVQMEVMYANNKSDAVVAAQRFTPDMPITIKEFKLYFPEVYALTKAPKANFFATHSSISRNFQEGESPVGMGILIRELSGGKYYTLLAFNVQDEGRLIKDIENINEDTYIREFVIERASRTTVHDNMDTSNPEWKPIKNYFN</sequence>
<dbReference type="AlphaFoldDB" id="A0A1I4LUQ9"/>
<reference evidence="3" key="1">
    <citation type="submission" date="2016-10" db="EMBL/GenBank/DDBJ databases">
        <authorList>
            <person name="Varghese N."/>
            <person name="Submissions S."/>
        </authorList>
    </citation>
    <scope>NUCLEOTIDE SEQUENCE [LARGE SCALE GENOMIC DNA]</scope>
    <source>
        <strain evidence="3">DSM 13327</strain>
    </source>
</reference>
<dbReference type="RefSeq" id="WP_090938805.1">
    <property type="nucleotide sequence ID" value="NZ_FOTS01000027.1"/>
</dbReference>
<keyword evidence="1" id="KW-0732">Signal</keyword>
<accession>A0A1I4LUQ9</accession>
<organism evidence="2 3">
    <name type="scientific">Pelosinus propionicus DSM 13327</name>
    <dbReference type="NCBI Taxonomy" id="1123291"/>
    <lineage>
        <taxon>Bacteria</taxon>
        <taxon>Bacillati</taxon>
        <taxon>Bacillota</taxon>
        <taxon>Negativicutes</taxon>
        <taxon>Selenomonadales</taxon>
        <taxon>Sporomusaceae</taxon>
        <taxon>Pelosinus</taxon>
    </lineage>
</organism>
<evidence type="ECO:0000256" key="1">
    <source>
        <dbReference type="SAM" id="SignalP"/>
    </source>
</evidence>
<gene>
    <name evidence="2" type="ORF">SAMN04490355_102732</name>
</gene>
<keyword evidence="3" id="KW-1185">Reference proteome</keyword>
<dbReference type="EMBL" id="FOTS01000027">
    <property type="protein sequence ID" value="SFL94734.1"/>
    <property type="molecule type" value="Genomic_DNA"/>
</dbReference>
<evidence type="ECO:0000313" key="2">
    <source>
        <dbReference type="EMBL" id="SFL94734.1"/>
    </source>
</evidence>
<feature type="signal peptide" evidence="1">
    <location>
        <begin position="1"/>
        <end position="22"/>
    </location>
</feature>
<dbReference type="OrthoDB" id="1681975at2"/>
<protein>
    <submittedName>
        <fullName evidence="2">Uncharacterized protein</fullName>
    </submittedName>
</protein>
<evidence type="ECO:0000313" key="3">
    <source>
        <dbReference type="Proteomes" id="UP000199520"/>
    </source>
</evidence>
<feature type="chain" id="PRO_5011664767" evidence="1">
    <location>
        <begin position="23"/>
        <end position="218"/>
    </location>
</feature>
<name>A0A1I4LUQ9_9FIRM</name>